<dbReference type="SUPFAM" id="SSF53697">
    <property type="entry name" value="SIS domain"/>
    <property type="match status" value="1"/>
</dbReference>
<name>A0ABV4U785_9BACT</name>
<comment type="caution">
    <text evidence="2">The sequence shown here is derived from an EMBL/GenBank/DDBJ whole genome shotgun (WGS) entry which is preliminary data.</text>
</comment>
<accession>A0ABV4U785</accession>
<dbReference type="InterPro" id="IPR046348">
    <property type="entry name" value="SIS_dom_sf"/>
</dbReference>
<reference evidence="2 3" key="1">
    <citation type="submission" date="2024-08" db="EMBL/GenBank/DDBJ databases">
        <title>Whole-genome sequencing of halo(alkali)philic microorganisms from hypersaline lakes.</title>
        <authorList>
            <person name="Sorokin D.Y."/>
            <person name="Merkel A.Y."/>
            <person name="Messina E."/>
            <person name="Yakimov M."/>
        </authorList>
    </citation>
    <scope>NUCLEOTIDE SEQUENCE [LARGE SCALE GENOMIC DNA]</scope>
    <source>
        <strain evidence="2 3">AB-hyl4</strain>
    </source>
</reference>
<dbReference type="EMBL" id="JBGUBD010000009">
    <property type="protein sequence ID" value="MFA9479462.1"/>
    <property type="molecule type" value="Genomic_DNA"/>
</dbReference>
<feature type="domain" description="SIS" evidence="1">
    <location>
        <begin position="38"/>
        <end position="192"/>
    </location>
</feature>
<proteinExistence type="predicted"/>
<sequence>MPTSDIRSTFHTNLADARDLFAAAEQLAPDLERAAAVLRDALLAGNKLLCCGNGGSAADSAHFTAEIAGRYKLERPGYPAIDLTAEHSLVTALINDYPPAQLFARQLHAHGKPGDVLVAFTTSGNSENVRLALQAARERNVHTIAFLGKAGGQCKGLATVELIVPHDTTARIQELHLLLYHTLCEWLDPQLT</sequence>
<dbReference type="Proteomes" id="UP001575105">
    <property type="component" value="Unassembled WGS sequence"/>
</dbReference>
<dbReference type="InterPro" id="IPR001347">
    <property type="entry name" value="SIS_dom"/>
</dbReference>
<gene>
    <name evidence="2" type="ORF">ACERK3_14330</name>
</gene>
<protein>
    <submittedName>
        <fullName evidence="2">SIS domain-containing protein</fullName>
    </submittedName>
</protein>
<dbReference type="PANTHER" id="PTHR30390:SF6">
    <property type="entry name" value="DNAA INITIATOR-ASSOCIATING PROTEIN DIAA"/>
    <property type="match status" value="1"/>
</dbReference>
<evidence type="ECO:0000313" key="2">
    <source>
        <dbReference type="EMBL" id="MFA9479462.1"/>
    </source>
</evidence>
<keyword evidence="3" id="KW-1185">Reference proteome</keyword>
<dbReference type="RefSeq" id="WP_425346386.1">
    <property type="nucleotide sequence ID" value="NZ_JBGUBD010000009.1"/>
</dbReference>
<dbReference type="InterPro" id="IPR050099">
    <property type="entry name" value="SIS_GmhA/DiaA_subfam"/>
</dbReference>
<dbReference type="Gene3D" id="3.40.50.10490">
    <property type="entry name" value="Glucose-6-phosphate isomerase like protein, domain 1"/>
    <property type="match status" value="1"/>
</dbReference>
<dbReference type="Pfam" id="PF13580">
    <property type="entry name" value="SIS_2"/>
    <property type="match status" value="1"/>
</dbReference>
<dbReference type="CDD" id="cd05006">
    <property type="entry name" value="SIS_GmhA"/>
    <property type="match status" value="1"/>
</dbReference>
<evidence type="ECO:0000313" key="3">
    <source>
        <dbReference type="Proteomes" id="UP001575105"/>
    </source>
</evidence>
<organism evidence="2 3">
    <name type="scientific">Natronomicrosphaera hydrolytica</name>
    <dbReference type="NCBI Taxonomy" id="3242702"/>
    <lineage>
        <taxon>Bacteria</taxon>
        <taxon>Pseudomonadati</taxon>
        <taxon>Planctomycetota</taxon>
        <taxon>Phycisphaerae</taxon>
        <taxon>Phycisphaerales</taxon>
        <taxon>Phycisphaeraceae</taxon>
        <taxon>Natronomicrosphaera</taxon>
    </lineage>
</organism>
<evidence type="ECO:0000259" key="1">
    <source>
        <dbReference type="PROSITE" id="PS51464"/>
    </source>
</evidence>
<dbReference type="InterPro" id="IPR035461">
    <property type="entry name" value="GmhA/DiaA"/>
</dbReference>
<dbReference type="PANTHER" id="PTHR30390">
    <property type="entry name" value="SEDOHEPTULOSE 7-PHOSPHATE ISOMERASE / DNAA INITIATOR-ASSOCIATING FACTOR FOR REPLICATION INITIATION"/>
    <property type="match status" value="1"/>
</dbReference>
<dbReference type="PROSITE" id="PS51464">
    <property type="entry name" value="SIS"/>
    <property type="match status" value="1"/>
</dbReference>